<evidence type="ECO:0000259" key="15">
    <source>
        <dbReference type="Pfam" id="PF00725"/>
    </source>
</evidence>
<dbReference type="InterPro" id="IPR013328">
    <property type="entry name" value="6PGD_dom2"/>
</dbReference>
<dbReference type="GO" id="GO:0004616">
    <property type="term" value="F:phosphogluconate dehydrogenase (decarboxylating) activity"/>
    <property type="evidence" value="ECO:0007669"/>
    <property type="project" value="UniProtKB-EC"/>
</dbReference>
<dbReference type="PROSITE" id="PS00067">
    <property type="entry name" value="3HCDH"/>
    <property type="match status" value="1"/>
</dbReference>
<dbReference type="RefSeq" id="WP_167849360.1">
    <property type="nucleotide sequence ID" value="NZ_PPQT01000011.1"/>
</dbReference>
<evidence type="ECO:0000256" key="10">
    <source>
        <dbReference type="ARBA" id="ARBA00023027"/>
    </source>
</evidence>
<evidence type="ECO:0000256" key="8">
    <source>
        <dbReference type="ARBA" id="ARBA00022553"/>
    </source>
</evidence>
<feature type="site" description="Important for catalytic activity" evidence="14">
    <location>
        <position position="142"/>
    </location>
</feature>
<evidence type="ECO:0000313" key="18">
    <source>
        <dbReference type="Proteomes" id="UP000254047"/>
    </source>
</evidence>
<dbReference type="PANTHER" id="PTHR48075:SF1">
    <property type="entry name" value="LAMBDA-CRYSTALLIN HOMOLOG"/>
    <property type="match status" value="1"/>
</dbReference>
<name>A0A380FV45_9STAP</name>
<evidence type="ECO:0000256" key="9">
    <source>
        <dbReference type="ARBA" id="ARBA00023002"/>
    </source>
</evidence>
<evidence type="ECO:0000256" key="13">
    <source>
        <dbReference type="ARBA" id="ARBA00048640"/>
    </source>
</evidence>
<dbReference type="GO" id="GO:0070403">
    <property type="term" value="F:NAD+ binding"/>
    <property type="evidence" value="ECO:0007669"/>
    <property type="project" value="InterPro"/>
</dbReference>
<dbReference type="SUPFAM" id="SSF51735">
    <property type="entry name" value="NAD(P)-binding Rossmann-fold domains"/>
    <property type="match status" value="1"/>
</dbReference>
<evidence type="ECO:0000256" key="4">
    <source>
        <dbReference type="ARBA" id="ARBA00011738"/>
    </source>
</evidence>
<evidence type="ECO:0000256" key="6">
    <source>
        <dbReference type="ARBA" id="ARBA00018193"/>
    </source>
</evidence>
<keyword evidence="7" id="KW-0963">Cytoplasm</keyword>
<sequence length="318" mass="35639">MNSKLESYSPVTVIGAGAIGASWTALFLANGLEVRVNDISETLEEDVTKQLEQIKPTLKDLGYEVENLTQNLTFEKDLKKAVTGAKIIQENGPENVEFKQNLYAELEDYISEDAIVLSSSSSIPTSTIIEKMKDSSRVCIGHPFNPPHLIPLVEVSYGSNTDENVIEEVMDFYTQLGKKPVKIKKEVVGFVANRLQSALFQECIHLVLNDVVDPKDVDTIMEQSLGIRWASDGPFLSFLLGGGKHGFEGFMNHLGKQIPYIWKDLGHPELNEENTQKLIERVNEKYGSRNIDELEQERDAKEINVIRNLAEIRGEDSE</sequence>
<comment type="subunit">
    <text evidence="4">Homodimer.</text>
</comment>
<feature type="domain" description="3-hydroxyacyl-CoA dehydrogenase NAD binding" evidence="16">
    <location>
        <begin position="11"/>
        <end position="185"/>
    </location>
</feature>
<accession>A0A380FV45</accession>
<evidence type="ECO:0000313" key="17">
    <source>
        <dbReference type="EMBL" id="SUM42595.1"/>
    </source>
</evidence>
<dbReference type="GO" id="GO:0019605">
    <property type="term" value="P:butyrate metabolic process"/>
    <property type="evidence" value="ECO:0007669"/>
    <property type="project" value="UniProtKB-UniPathway"/>
</dbReference>
<comment type="subcellular location">
    <subcellularLocation>
        <location evidence="1">Cytoplasm</location>
    </subcellularLocation>
</comment>
<dbReference type="UniPathway" id="UPA00863"/>
<feature type="domain" description="3-hydroxyacyl-CoA dehydrogenase C-terminal" evidence="15">
    <location>
        <begin position="189"/>
        <end position="257"/>
    </location>
</feature>
<dbReference type="InterPro" id="IPR022694">
    <property type="entry name" value="3-OHacyl-CoA_DH"/>
</dbReference>
<dbReference type="GO" id="GO:0005737">
    <property type="term" value="C:cytoplasm"/>
    <property type="evidence" value="ECO:0007669"/>
    <property type="project" value="UniProtKB-SubCell"/>
</dbReference>
<evidence type="ECO:0000256" key="12">
    <source>
        <dbReference type="ARBA" id="ARBA00042709"/>
    </source>
</evidence>
<dbReference type="EC" id="1.1.1.45" evidence="11"/>
<dbReference type="EMBL" id="UHDO01000001">
    <property type="protein sequence ID" value="SUM42595.1"/>
    <property type="molecule type" value="Genomic_DNA"/>
</dbReference>
<dbReference type="PANTHER" id="PTHR48075">
    <property type="entry name" value="3-HYDROXYACYL-COA DEHYDROGENASE FAMILY PROTEIN"/>
    <property type="match status" value="1"/>
</dbReference>
<dbReference type="Pfam" id="PF02737">
    <property type="entry name" value="3HCDH_N"/>
    <property type="match status" value="1"/>
</dbReference>
<dbReference type="PIRSF" id="PIRSF000105">
    <property type="entry name" value="HCDH"/>
    <property type="match status" value="1"/>
</dbReference>
<comment type="catalytic activity">
    <reaction evidence="13">
        <text>6-phospho-D-gluconate + NADP(+) = D-ribulose 5-phosphate + CO2 + NADPH</text>
        <dbReference type="Rhea" id="RHEA:10116"/>
        <dbReference type="ChEBI" id="CHEBI:16526"/>
        <dbReference type="ChEBI" id="CHEBI:57783"/>
        <dbReference type="ChEBI" id="CHEBI:58121"/>
        <dbReference type="ChEBI" id="CHEBI:58349"/>
        <dbReference type="ChEBI" id="CHEBI:58759"/>
        <dbReference type="EC" id="1.1.1.44"/>
    </reaction>
</comment>
<dbReference type="Gene3D" id="3.40.50.720">
    <property type="entry name" value="NAD(P)-binding Rossmann-like Domain"/>
    <property type="match status" value="1"/>
</dbReference>
<evidence type="ECO:0000259" key="16">
    <source>
        <dbReference type="Pfam" id="PF02737"/>
    </source>
</evidence>
<keyword evidence="10" id="KW-0520">NAD</keyword>
<dbReference type="InterPro" id="IPR006180">
    <property type="entry name" value="3-OHacyl-CoA_DH_CS"/>
</dbReference>
<dbReference type="EC" id="1.1.1.44" evidence="5"/>
<dbReference type="InterPro" id="IPR006176">
    <property type="entry name" value="3-OHacyl-CoA_DH_NAD-bd"/>
</dbReference>
<dbReference type="Gene3D" id="1.10.1040.10">
    <property type="entry name" value="N-(1-d-carboxylethyl)-l-norvaline Dehydrogenase, domain 2"/>
    <property type="match status" value="1"/>
</dbReference>
<comment type="similarity">
    <text evidence="3">Belongs to the 3-hydroxyacyl-CoA dehydrogenase family.</text>
</comment>
<evidence type="ECO:0000256" key="2">
    <source>
        <dbReference type="ARBA" id="ARBA00005086"/>
    </source>
</evidence>
<evidence type="ECO:0000256" key="5">
    <source>
        <dbReference type="ARBA" id="ARBA00013011"/>
    </source>
</evidence>
<evidence type="ECO:0000256" key="3">
    <source>
        <dbReference type="ARBA" id="ARBA00009463"/>
    </source>
</evidence>
<dbReference type="Proteomes" id="UP000254047">
    <property type="component" value="Unassembled WGS sequence"/>
</dbReference>
<protein>
    <recommendedName>
        <fullName evidence="6">6-phosphogluconate dehydrogenase, decarboxylating</fullName>
        <ecNumber evidence="5">1.1.1.44</ecNumber>
        <ecNumber evidence="11">1.1.1.45</ecNumber>
    </recommendedName>
    <alternativeName>
        <fullName evidence="12">L-gulonate 3-dehydrogenase</fullName>
    </alternativeName>
</protein>
<evidence type="ECO:0000256" key="11">
    <source>
        <dbReference type="ARBA" id="ARBA00038962"/>
    </source>
</evidence>
<evidence type="ECO:0000256" key="14">
    <source>
        <dbReference type="PIRSR" id="PIRSR000105-1"/>
    </source>
</evidence>
<dbReference type="InterPro" id="IPR008927">
    <property type="entry name" value="6-PGluconate_DH-like_C_sf"/>
</dbReference>
<dbReference type="SUPFAM" id="SSF48179">
    <property type="entry name" value="6-phosphogluconate dehydrogenase C-terminal domain-like"/>
    <property type="match status" value="1"/>
</dbReference>
<evidence type="ECO:0000256" key="1">
    <source>
        <dbReference type="ARBA" id="ARBA00004496"/>
    </source>
</evidence>
<gene>
    <name evidence="17" type="primary">paaH</name>
    <name evidence="17" type="ORF">NCTC13830_00114</name>
</gene>
<dbReference type="GO" id="GO:0050104">
    <property type="term" value="F:L-gulonate 3-dehydrogenase activity"/>
    <property type="evidence" value="ECO:0007669"/>
    <property type="project" value="UniProtKB-EC"/>
</dbReference>
<keyword evidence="8" id="KW-0597">Phosphoprotein</keyword>
<dbReference type="AlphaFoldDB" id="A0A380FV45"/>
<organism evidence="17 18">
    <name type="scientific">Staphylococcus petrasii</name>
    <dbReference type="NCBI Taxonomy" id="1276936"/>
    <lineage>
        <taxon>Bacteria</taxon>
        <taxon>Bacillati</taxon>
        <taxon>Bacillota</taxon>
        <taxon>Bacilli</taxon>
        <taxon>Bacillales</taxon>
        <taxon>Staphylococcaceae</taxon>
        <taxon>Staphylococcus</taxon>
    </lineage>
</organism>
<evidence type="ECO:0000256" key="7">
    <source>
        <dbReference type="ARBA" id="ARBA00022490"/>
    </source>
</evidence>
<comment type="pathway">
    <text evidence="2">Lipid metabolism; butanoate metabolism.</text>
</comment>
<dbReference type="Pfam" id="PF00725">
    <property type="entry name" value="3HCDH"/>
    <property type="match status" value="1"/>
</dbReference>
<dbReference type="InterPro" id="IPR006108">
    <property type="entry name" value="3HC_DH_C"/>
</dbReference>
<reference evidence="17 18" key="1">
    <citation type="submission" date="2018-06" db="EMBL/GenBank/DDBJ databases">
        <authorList>
            <consortium name="Pathogen Informatics"/>
            <person name="Doyle S."/>
        </authorList>
    </citation>
    <scope>NUCLEOTIDE SEQUENCE [LARGE SCALE GENOMIC DNA]</scope>
    <source>
        <strain evidence="17 18">NCTC13830</strain>
    </source>
</reference>
<keyword evidence="9 17" id="KW-0560">Oxidoreductase</keyword>
<dbReference type="InterPro" id="IPR036291">
    <property type="entry name" value="NAD(P)-bd_dom_sf"/>
</dbReference>
<proteinExistence type="inferred from homology"/>